<dbReference type="KEGG" id="psyo:PB01_16860"/>
<keyword evidence="1" id="KW-0812">Transmembrane</keyword>
<proteinExistence type="predicted"/>
<protein>
    <submittedName>
        <fullName evidence="2">Uncharacterized protein</fullName>
    </submittedName>
</protein>
<evidence type="ECO:0000256" key="1">
    <source>
        <dbReference type="SAM" id="Phobius"/>
    </source>
</evidence>
<reference evidence="2 3" key="1">
    <citation type="submission" date="2018-07" db="EMBL/GenBank/DDBJ databases">
        <title>Complete genome sequence of Psychrobacillus sp. PB01, isolated from iceberg, and comparative genome analysis of Psychrobacillus strains.</title>
        <authorList>
            <person name="Lee P.C."/>
        </authorList>
    </citation>
    <scope>NUCLEOTIDE SEQUENCE [LARGE SCALE GENOMIC DNA]</scope>
    <source>
        <strain evidence="2 3">PB01</strain>
    </source>
</reference>
<dbReference type="RefSeq" id="WP_151701230.1">
    <property type="nucleotide sequence ID" value="NZ_CP031223.1"/>
</dbReference>
<keyword evidence="1" id="KW-0472">Membrane</keyword>
<keyword evidence="3" id="KW-1185">Reference proteome</keyword>
<evidence type="ECO:0000313" key="2">
    <source>
        <dbReference type="EMBL" id="QFG00346.1"/>
    </source>
</evidence>
<dbReference type="EMBL" id="CP031223">
    <property type="protein sequence ID" value="QFG00346.1"/>
    <property type="molecule type" value="Genomic_DNA"/>
</dbReference>
<keyword evidence="1" id="KW-1133">Transmembrane helix</keyword>
<gene>
    <name evidence="2" type="ORF">PB01_16860</name>
</gene>
<evidence type="ECO:0000313" key="3">
    <source>
        <dbReference type="Proteomes" id="UP000325517"/>
    </source>
</evidence>
<name>A0A5J6SQV2_9BACI</name>
<dbReference type="AlphaFoldDB" id="A0A5J6SQV2"/>
<organism evidence="2 3">
    <name type="scientific">Psychrobacillus glaciei</name>
    <dbReference type="NCBI Taxonomy" id="2283160"/>
    <lineage>
        <taxon>Bacteria</taxon>
        <taxon>Bacillati</taxon>
        <taxon>Bacillota</taxon>
        <taxon>Bacilli</taxon>
        <taxon>Bacillales</taxon>
        <taxon>Bacillaceae</taxon>
        <taxon>Psychrobacillus</taxon>
    </lineage>
</organism>
<dbReference type="OrthoDB" id="6443639at2"/>
<dbReference type="Proteomes" id="UP000325517">
    <property type="component" value="Chromosome"/>
</dbReference>
<feature type="transmembrane region" description="Helical" evidence="1">
    <location>
        <begin position="7"/>
        <end position="26"/>
    </location>
</feature>
<accession>A0A5J6SQV2</accession>
<sequence length="158" mass="18454">MRKKRNLILGLICMIVIIGIPTFVHYTKKDVWEINATNLIKAFQPISGDADIEDLRPWIPFEWDTLYSFSPYTTKETIYQTIGYKWSDISETVNEGMNQIVFVDDSKVVCYLFGYPEHSRIGFNLGEYEGSYIKLTTEQKLPFNITENNGVRYFELIK</sequence>